<dbReference type="InterPro" id="IPR041614">
    <property type="entry name" value="DprA_WH"/>
</dbReference>
<dbReference type="SUPFAM" id="SSF102405">
    <property type="entry name" value="MCP/YpsA-like"/>
    <property type="match status" value="1"/>
</dbReference>
<comment type="caution">
    <text evidence="4">The sequence shown here is derived from an EMBL/GenBank/DDBJ whole genome shotgun (WGS) entry which is preliminary data.</text>
</comment>
<organism evidence="4 5">
    <name type="scientific">Candidatus Shapirobacteria bacterium CG11_big_fil_rev_8_21_14_0_20_40_12</name>
    <dbReference type="NCBI Taxonomy" id="1974889"/>
    <lineage>
        <taxon>Bacteria</taxon>
        <taxon>Candidatus Shapironibacteriota</taxon>
    </lineage>
</organism>
<evidence type="ECO:0000259" key="3">
    <source>
        <dbReference type="Pfam" id="PF17782"/>
    </source>
</evidence>
<feature type="domain" description="DprA winged helix" evidence="3">
    <location>
        <begin position="235"/>
        <end position="284"/>
    </location>
</feature>
<accession>A0A2H0KHQ3</accession>
<dbReference type="GO" id="GO:0009294">
    <property type="term" value="P:DNA-mediated transformation"/>
    <property type="evidence" value="ECO:0007669"/>
    <property type="project" value="InterPro"/>
</dbReference>
<gene>
    <name evidence="4" type="primary">dprA</name>
    <name evidence="4" type="ORF">COV89_03250</name>
</gene>
<protein>
    <submittedName>
        <fullName evidence="4">DNA-protecting protein DprA</fullName>
    </submittedName>
</protein>
<dbReference type="NCBIfam" id="TIGR00732">
    <property type="entry name" value="dprA"/>
    <property type="match status" value="1"/>
</dbReference>
<evidence type="ECO:0000259" key="2">
    <source>
        <dbReference type="Pfam" id="PF02481"/>
    </source>
</evidence>
<evidence type="ECO:0000313" key="5">
    <source>
        <dbReference type="Proteomes" id="UP000231371"/>
    </source>
</evidence>
<comment type="similarity">
    <text evidence="1">Belongs to the DprA/Smf family.</text>
</comment>
<dbReference type="PANTHER" id="PTHR43022">
    <property type="entry name" value="PROTEIN SMF"/>
    <property type="match status" value="1"/>
</dbReference>
<dbReference type="Gene3D" id="1.10.10.10">
    <property type="entry name" value="Winged helix-like DNA-binding domain superfamily/Winged helix DNA-binding domain"/>
    <property type="match status" value="1"/>
</dbReference>
<dbReference type="Pfam" id="PF02481">
    <property type="entry name" value="DNA_processg_A"/>
    <property type="match status" value="1"/>
</dbReference>
<proteinExistence type="inferred from homology"/>
<dbReference type="Gene3D" id="3.40.50.450">
    <property type="match status" value="1"/>
</dbReference>
<dbReference type="InterPro" id="IPR003488">
    <property type="entry name" value="DprA"/>
</dbReference>
<dbReference type="InterPro" id="IPR036388">
    <property type="entry name" value="WH-like_DNA-bd_sf"/>
</dbReference>
<dbReference type="Proteomes" id="UP000231371">
    <property type="component" value="Unassembled WGS sequence"/>
</dbReference>
<dbReference type="Pfam" id="PF17782">
    <property type="entry name" value="WHD_DprA"/>
    <property type="match status" value="1"/>
</dbReference>
<sequence length="289" mass="31675">MKISHIPIIEITPDSREWPELLNQLKDPPKQLYYRGTWDAALFEKSLAVVGSRRMTGYGQRVLEMLIPSLVAEGVTIISGFMYGVDTKAHQECLDCGGKTVAVLGGGLDVLYPPENEKLYEQIVGAHCLIISEYPPDQQPQLWTFPRRNRIVAGLSSLGVLIIEAGEKSGSLITAELARKLKKPVFAVPGPITSSACAGTNKLIKEGRAKMVLNTGDIVSSQGLPLRTQEEVLKNPAESNILDLLAAEPLTTDEIAHKLSLNIIEISQILTIMAIKNTIEEENGKYYVI</sequence>
<feature type="domain" description="Smf/DprA SLOG" evidence="2">
    <location>
        <begin position="11"/>
        <end position="220"/>
    </location>
</feature>
<reference evidence="4 5" key="1">
    <citation type="submission" date="2017-09" db="EMBL/GenBank/DDBJ databases">
        <title>Depth-based differentiation of microbial function through sediment-hosted aquifers and enrichment of novel symbionts in the deep terrestrial subsurface.</title>
        <authorList>
            <person name="Probst A.J."/>
            <person name="Ladd B."/>
            <person name="Jarett J.K."/>
            <person name="Geller-Mcgrath D.E."/>
            <person name="Sieber C.M."/>
            <person name="Emerson J.B."/>
            <person name="Anantharaman K."/>
            <person name="Thomas B.C."/>
            <person name="Malmstrom R."/>
            <person name="Stieglmeier M."/>
            <person name="Klingl A."/>
            <person name="Woyke T."/>
            <person name="Ryan C.M."/>
            <person name="Banfield J.F."/>
        </authorList>
    </citation>
    <scope>NUCLEOTIDE SEQUENCE [LARGE SCALE GENOMIC DNA]</scope>
    <source>
        <strain evidence="4">CG11_big_fil_rev_8_21_14_0_20_40_12</strain>
    </source>
</reference>
<dbReference type="InterPro" id="IPR036390">
    <property type="entry name" value="WH_DNA-bd_sf"/>
</dbReference>
<evidence type="ECO:0000313" key="4">
    <source>
        <dbReference type="EMBL" id="PIQ69914.1"/>
    </source>
</evidence>
<evidence type="ECO:0000256" key="1">
    <source>
        <dbReference type="ARBA" id="ARBA00006525"/>
    </source>
</evidence>
<dbReference type="PANTHER" id="PTHR43022:SF1">
    <property type="entry name" value="PROTEIN SMF"/>
    <property type="match status" value="1"/>
</dbReference>
<name>A0A2H0KHQ3_9BACT</name>
<dbReference type="SUPFAM" id="SSF46785">
    <property type="entry name" value="Winged helix' DNA-binding domain"/>
    <property type="match status" value="1"/>
</dbReference>
<dbReference type="AlphaFoldDB" id="A0A2H0KHQ3"/>
<dbReference type="InterPro" id="IPR057666">
    <property type="entry name" value="DrpA_SLOG"/>
</dbReference>
<dbReference type="EMBL" id="PCVI01000051">
    <property type="protein sequence ID" value="PIQ69914.1"/>
    <property type="molecule type" value="Genomic_DNA"/>
</dbReference>